<comment type="caution">
    <text evidence="2">The sequence shown here is derived from an EMBL/GenBank/DDBJ whole genome shotgun (WGS) entry which is preliminary data.</text>
</comment>
<evidence type="ECO:0000313" key="2">
    <source>
        <dbReference type="EMBL" id="TXL79755.1"/>
    </source>
</evidence>
<dbReference type="EMBL" id="RCNL01000002">
    <property type="protein sequence ID" value="TXL79755.1"/>
    <property type="molecule type" value="Genomic_DNA"/>
</dbReference>
<organism evidence="2 3">
    <name type="scientific">Pantoea vagans</name>
    <dbReference type="NCBI Taxonomy" id="470934"/>
    <lineage>
        <taxon>Bacteria</taxon>
        <taxon>Pseudomonadati</taxon>
        <taxon>Pseudomonadota</taxon>
        <taxon>Gammaproteobacteria</taxon>
        <taxon>Enterobacterales</taxon>
        <taxon>Erwiniaceae</taxon>
        <taxon>Pantoea</taxon>
    </lineage>
</organism>
<evidence type="ECO:0008006" key="4">
    <source>
        <dbReference type="Google" id="ProtNLM"/>
    </source>
</evidence>
<dbReference type="PROSITE" id="PS51257">
    <property type="entry name" value="PROKAR_LIPOPROTEIN"/>
    <property type="match status" value="1"/>
</dbReference>
<dbReference type="RefSeq" id="WP_147788710.1">
    <property type="nucleotide sequence ID" value="NZ_RCNL01000002.1"/>
</dbReference>
<sequence length="225" mass="25701">MKMKVSLVLIPVMLSGCALFLPDKDAVTISFSGDIPDSSRVYAIVPGGEKEIKKHSVVYAAFKKALSESLTANGFDVRSTFGDVQQVIKIGIDPVRSFTTSYTYKLPIHGVTSIHNEVTKIYDSDKHEMVSKEKMVPDYGITGYEDKTSYNTWYYTEVDLYYYSRDEKGEEKYLGCTSVKLNSQWKIDQKAMVCLAQFAKPYLFPLTHNEIKLKSYRWQMKNKCK</sequence>
<reference evidence="2 3" key="1">
    <citation type="submission" date="2018-10" db="EMBL/GenBank/DDBJ databases">
        <title>Draft genome sequence of Pantoea vagans isolated from corpses of the sugarcane aphid Melanaphis sacchari Zehntner.</title>
        <authorList>
            <person name="Toledo E."/>
            <person name="Pena G."/>
            <person name="Lozano L."/>
        </authorList>
    </citation>
    <scope>NUCLEOTIDE SEQUENCE [LARGE SCALE GENOMIC DNA]</scope>
    <source>
        <strain evidence="2 3">ET-90</strain>
    </source>
</reference>
<keyword evidence="1" id="KW-0732">Signal</keyword>
<feature type="signal peptide" evidence="1">
    <location>
        <begin position="1"/>
        <end position="20"/>
    </location>
</feature>
<protein>
    <recommendedName>
        <fullName evidence="4">Lipoprotein</fullName>
    </recommendedName>
</protein>
<keyword evidence="3" id="KW-1185">Reference proteome</keyword>
<name>A0ABY3LHR3_9GAMM</name>
<proteinExistence type="predicted"/>
<gene>
    <name evidence="2" type="ORF">D9O29_05630</name>
</gene>
<evidence type="ECO:0000256" key="1">
    <source>
        <dbReference type="SAM" id="SignalP"/>
    </source>
</evidence>
<accession>A0ABY3LHR3</accession>
<dbReference type="Proteomes" id="UP000426772">
    <property type="component" value="Unassembled WGS sequence"/>
</dbReference>
<feature type="chain" id="PRO_5046249716" description="Lipoprotein" evidence="1">
    <location>
        <begin position="21"/>
        <end position="225"/>
    </location>
</feature>
<evidence type="ECO:0000313" key="3">
    <source>
        <dbReference type="Proteomes" id="UP000426772"/>
    </source>
</evidence>